<gene>
    <name evidence="2" type="ORF">FRY74_05075</name>
</gene>
<sequence length="180" mass="20864">MSNTSEQYDSIIKICSDIFTKKMKDYGSAWRILRTSSLTDQIFIKAKRIRSIEEKGMSKVDEGVRSEYIGIVNYCIMALVQLELGYNENTELAFDEAKNLYDKHFIAAKSLMENKNHDYDEAWRDMRLSSLTDLILMKLLRTKQIEDNDGKTLISEGIDANYSDMINYAVFALIKIEEQK</sequence>
<proteinExistence type="predicted"/>
<dbReference type="Proteomes" id="UP000321721">
    <property type="component" value="Unassembled WGS sequence"/>
</dbReference>
<dbReference type="RefSeq" id="WP_147099265.1">
    <property type="nucleotide sequence ID" value="NZ_VOOS01000002.1"/>
</dbReference>
<dbReference type="OrthoDB" id="659365at2"/>
<feature type="domain" description="Nucleotide modification associated" evidence="1">
    <location>
        <begin position="22"/>
        <end position="82"/>
    </location>
</feature>
<feature type="domain" description="Nucleotide modification associated" evidence="1">
    <location>
        <begin position="115"/>
        <end position="176"/>
    </location>
</feature>
<dbReference type="AlphaFoldDB" id="A0A5C6RV66"/>
<comment type="caution">
    <text evidence="2">The sequence shown here is derived from an EMBL/GenBank/DDBJ whole genome shotgun (WGS) entry which is preliminary data.</text>
</comment>
<name>A0A5C6RV66_9FLAO</name>
<evidence type="ECO:0000313" key="3">
    <source>
        <dbReference type="Proteomes" id="UP000321721"/>
    </source>
</evidence>
<dbReference type="Pfam" id="PF07659">
    <property type="entry name" value="DUF1599"/>
    <property type="match status" value="2"/>
</dbReference>
<dbReference type="InterPro" id="IPR011630">
    <property type="entry name" value="DUF1599"/>
</dbReference>
<evidence type="ECO:0000259" key="1">
    <source>
        <dbReference type="Pfam" id="PF07659"/>
    </source>
</evidence>
<keyword evidence="3" id="KW-1185">Reference proteome</keyword>
<dbReference type="EMBL" id="VOOS01000002">
    <property type="protein sequence ID" value="TXB65944.1"/>
    <property type="molecule type" value="Genomic_DNA"/>
</dbReference>
<evidence type="ECO:0000313" key="2">
    <source>
        <dbReference type="EMBL" id="TXB65944.1"/>
    </source>
</evidence>
<reference evidence="2 3" key="1">
    <citation type="submission" date="2019-08" db="EMBL/GenBank/DDBJ databases">
        <title>Genome of Vicingus serpentipes NCIMB 15042.</title>
        <authorList>
            <person name="Bowman J.P."/>
        </authorList>
    </citation>
    <scope>NUCLEOTIDE SEQUENCE [LARGE SCALE GENOMIC DNA]</scope>
    <source>
        <strain evidence="2 3">NCIMB 15042</strain>
    </source>
</reference>
<organism evidence="2 3">
    <name type="scientific">Vicingus serpentipes</name>
    <dbReference type="NCBI Taxonomy" id="1926625"/>
    <lineage>
        <taxon>Bacteria</taxon>
        <taxon>Pseudomonadati</taxon>
        <taxon>Bacteroidota</taxon>
        <taxon>Flavobacteriia</taxon>
        <taxon>Flavobacteriales</taxon>
        <taxon>Vicingaceae</taxon>
        <taxon>Vicingus</taxon>
    </lineage>
</organism>
<accession>A0A5C6RV66</accession>
<protein>
    <submittedName>
        <fullName evidence="2">DUF1599 domain-containing protein</fullName>
    </submittedName>
</protein>